<name>A0ABD3VDD5_SINWO</name>
<dbReference type="AlphaFoldDB" id="A0ABD3VDD5"/>
<keyword evidence="3" id="KW-1185">Reference proteome</keyword>
<evidence type="ECO:0000313" key="2">
    <source>
        <dbReference type="EMBL" id="KAL3859569.1"/>
    </source>
</evidence>
<dbReference type="Proteomes" id="UP001634394">
    <property type="component" value="Unassembled WGS sequence"/>
</dbReference>
<comment type="caution">
    <text evidence="2">The sequence shown here is derived from an EMBL/GenBank/DDBJ whole genome shotgun (WGS) entry which is preliminary data.</text>
</comment>
<proteinExistence type="predicted"/>
<sequence>MKIYHTEPDNKIYRHLVDNRFSQYPDEDFSIELESLECVLQRDRVSRSVRISETVTKSPRQSSIRNISFQNCRMDTRQHQPCNRKPRAPKGRSNQHKEVRKFRRLHKGFKVYSQKEYFI</sequence>
<organism evidence="2 3">
    <name type="scientific">Sinanodonta woodiana</name>
    <name type="common">Chinese pond mussel</name>
    <name type="synonym">Anodonta woodiana</name>
    <dbReference type="NCBI Taxonomy" id="1069815"/>
    <lineage>
        <taxon>Eukaryota</taxon>
        <taxon>Metazoa</taxon>
        <taxon>Spiralia</taxon>
        <taxon>Lophotrochozoa</taxon>
        <taxon>Mollusca</taxon>
        <taxon>Bivalvia</taxon>
        <taxon>Autobranchia</taxon>
        <taxon>Heteroconchia</taxon>
        <taxon>Palaeoheterodonta</taxon>
        <taxon>Unionida</taxon>
        <taxon>Unionoidea</taxon>
        <taxon>Unionidae</taxon>
        <taxon>Unioninae</taxon>
        <taxon>Sinanodonta</taxon>
    </lineage>
</organism>
<feature type="region of interest" description="Disordered" evidence="1">
    <location>
        <begin position="75"/>
        <end position="98"/>
    </location>
</feature>
<evidence type="ECO:0000313" key="3">
    <source>
        <dbReference type="Proteomes" id="UP001634394"/>
    </source>
</evidence>
<gene>
    <name evidence="2" type="ORF">ACJMK2_009785</name>
</gene>
<feature type="compositionally biased region" description="Basic residues" evidence="1">
    <location>
        <begin position="82"/>
        <end position="98"/>
    </location>
</feature>
<dbReference type="EMBL" id="JBJQND010000012">
    <property type="protein sequence ID" value="KAL3859569.1"/>
    <property type="molecule type" value="Genomic_DNA"/>
</dbReference>
<evidence type="ECO:0000256" key="1">
    <source>
        <dbReference type="SAM" id="MobiDB-lite"/>
    </source>
</evidence>
<accession>A0ABD3VDD5</accession>
<reference evidence="2 3" key="1">
    <citation type="submission" date="2024-11" db="EMBL/GenBank/DDBJ databases">
        <title>Chromosome-level genome assembly of the freshwater bivalve Anodonta woodiana.</title>
        <authorList>
            <person name="Chen X."/>
        </authorList>
    </citation>
    <scope>NUCLEOTIDE SEQUENCE [LARGE SCALE GENOMIC DNA]</scope>
    <source>
        <strain evidence="2">MN2024</strain>
        <tissue evidence="2">Gills</tissue>
    </source>
</reference>
<protein>
    <submittedName>
        <fullName evidence="2">Uncharacterized protein</fullName>
    </submittedName>
</protein>